<evidence type="ECO:0000313" key="6">
    <source>
        <dbReference type="EMBL" id="TNJ59520.1"/>
    </source>
</evidence>
<comment type="similarity">
    <text evidence="1">Belongs to the TolB family.</text>
</comment>
<feature type="region of interest" description="Disordered" evidence="2">
    <location>
        <begin position="2179"/>
        <end position="2216"/>
    </location>
</feature>
<dbReference type="PROSITE" id="PS50853">
    <property type="entry name" value="FN3"/>
    <property type="match status" value="1"/>
</dbReference>
<evidence type="ECO:0000256" key="3">
    <source>
        <dbReference type="SAM" id="SignalP"/>
    </source>
</evidence>
<dbReference type="InterPro" id="IPR008969">
    <property type="entry name" value="CarboxyPept-like_regulatory"/>
</dbReference>
<evidence type="ECO:0000256" key="2">
    <source>
        <dbReference type="SAM" id="MobiDB-lite"/>
    </source>
</evidence>
<dbReference type="EMBL" id="VDCQ01000092">
    <property type="protein sequence ID" value="TNJ59520.1"/>
    <property type="molecule type" value="Genomic_DNA"/>
</dbReference>
<name>A0A5C4SX60_9BACL</name>
<organism evidence="6 7">
    <name type="scientific">Paenibacillus hemerocallicola</name>
    <dbReference type="NCBI Taxonomy" id="1172614"/>
    <lineage>
        <taxon>Bacteria</taxon>
        <taxon>Bacillati</taxon>
        <taxon>Bacillota</taxon>
        <taxon>Bacilli</taxon>
        <taxon>Bacillales</taxon>
        <taxon>Paenibacillaceae</taxon>
        <taxon>Paenibacillus</taxon>
    </lineage>
</organism>
<dbReference type="InterPro" id="IPR025883">
    <property type="entry name" value="Cadherin-like_domain"/>
</dbReference>
<dbReference type="InterPro" id="IPR011042">
    <property type="entry name" value="6-blade_b-propeller_TolB-like"/>
</dbReference>
<sequence>MSRSSKGLWKRATALLLAAMLVVPELAAVSTAEAEERSTIGNALSNAVLNAVYGTVGQPPAGGTSPGPSGKGPSGVAVPFAAAVTGGEAPTWNLLTKLGRDFISTIYQPDEQELKMSSDGRYIAYKRLEMRMEAGMPTIIPAVAVYDRVTGEMDLIRINGANAAQQDEILHFDMSGDARYVAFTYATGLMDRQTHVYLFDRHPEHRKLTAITAGKPGVTDYGDGNRVSISADGRYVAFDSDANGLVPGDDDDYYDVFVYNRDDGSIVRISTRAGMEDYDYGDSKAPSLSSDGRYIVFQSDARLVENDTEGRSDIYLLDRQGGGAPFRLVSVGLNGAEANGQSGLPSISADGQVIAFVSDADNMIENDFNEKRDIFVFNRLQSTLVRVSNLPGGLPFTRDSAEPSISDDGRYVGFHLDSWDEDVPKEAFVADVAAQTAYRVTVPNAPYRLFNPSQSPIVGRGGSLVVYGSEYEETLGGMANDYIIPGLFIAAQGNAPVWPAGSKLAATDKTEVSVKLSWPDASDPAGVLGYHVYKDGANIGYVPFSGSGGNTLTATGLLPGAEHVFQVEAVNADYHESYGGPTYKLGTGGGENPGGELRIMWEFDGERNGVVLPGSKLSATAYGEKGKQVAAELSYAAWKDDTSQETRKVQLQFAERAASPGVYDASWTMPEAISRIVSMNVTLTDPVQPGAVLAKAADGLPIQVAGTAVITFQNENGVSLANSLLSVYSRQYGEQVSILTGNDSFTVNGLFPGKDYTFQLRSPDYRHTWGMVEQVQVEAGRSKAVSMNIEPPANIRFQIVGPTGQPVDGVRVELFDSQQNFINSYYNGTDGWTPWEQNLEGGKTIVVKVDIGDKLIKPVPNQEVVLKPGSNEKVIRLEVPGEGVLQGYVKAPNGQPVRNALVTSTQTYRGQPIVRKTRTNLEGAYRLQLLAGEAAIEAYESSYQYSTDGVVQAYVAEGQSTAMDIPVRQPSRGVVNLEVRLKYIEDTEFGDPINMDLMGLYTRVETRTGWQTGYFSNAYHIGGAPGDKVSVCVTGTVPAYMTTCTDAILDENANATAKLYLEEKGARIQGKLAQTSYKWMSGSIYKLKQDGYRSSSSRYVGMDDFAADGAFNINVPEAGTFVLELVGQLAGSPAKYEYANVQFTVADKQILQIGSVSFSEKTMFSNYYGNYFDAIDSRVVPGGTITFRAGYKNAGNSEASDAKLLIDIPEGTTVVKDARGRVILGGTGAIGEPELDGQTLIVPIGAIAVKQSGTVSFQVKIDPLFNNSSLKSSARIHAVAGGKQIEETIGNVLLDAPLVTLEVPDQVFHSSVQLSGVAPVQSIVKVYDGNELLGSAAASVTGFWSVRVELPDIGDPGTHALRAETEANGVKLQSPVSYVIYDTKKPRLLEMAMAQAPEGKWVTLNVRDGIPAVPYTVIPGNPFQFELLFDKPDKVENAYVYLDGQLGEPVKAVRDGGVFRAFTPTDKGALGDIYVDFDTIPEPVTVNGKQPSMDEIKASLPLDMRDFEAEVTSPFELKDGKYSGTVKLTFPQLEDMTMTVKLTLTPDTSYSATSEERAQVERSGVPMYNGSFELTETDDGFKTVSSGYIPMSVLFPEGLPAELKAVRAAKGVHALDADPAFAAVVTESYVQFGPNGSEFGTFNSIKSQYDGMQSFAGRINRITYRVQSSGLDCLAELPGTIKQAGKALAATVGGEVAKFGLGVWTGMMGLSGAGAIAAAGTSAVVGAKIDNYVDSQIDSIGTGYNQCRNDDEETKKRKKYKKVRGRWIYDPSGHVYEAVPENRLSGVKATVLYQDPVSKEWTVWDAAPYEQVNPHNTDDQGKYGWDVPEGKWKVVWEKAGYETQSSAELDVPPPHTEVHAGLVSREPPKIRTVTGVTYAGGSYVDIELSKYVQVTNPTVVSQALTITGANGGTLEGTADFVGAANNPADPGGAKLSRIVRFTPKTAVPVGDGYRAKVKGGYLQSYSGVWMNEEQTAAFAFAARDERGPEAVSASVEAEGMIVRLTFDEKVGSNVDMSKITMNGSGELLVSAVKTADVDDGRSVLLTFMEPPLAPGAVGQLAIMAGAVSDAAGNGSVQKTLPVARTGSSNNALLASLQVAEGELAPAFDPAKQAYTLAVPQAAEHVQITAATAAPKAKLVIEGIETASGKPTSVPIPGSGDIAIRVTAEDGVTVREYTIRVTRREGPDDGNSPAPGGGSTSGGPVDPALTKLEPFTGKNGGSGLRVTLQSGAIAKAIQTGSDGNKQLLVEVKEQADEYALQLSAEVRAELRQRGAEVIFKTVAWQAAIPVEVLEHAVLPAGASLQLAVGTASTSEENAAAEAAARQSGNALKLSGHVLNIWLETVSGNQASPVSFKSAKPIRMRIATDGTGQQAVYRFDGADSGWAFVWGQKSEANGGGTVIEIVSSGSYAVMAYANRFSDIAGHWAEADIGWMGRRLLVNGAAPDAFKPDLPVTRAEFAAMLVRALGLRSVSNSSIYRFEDVGAGAWYYASVGAAAEAGLIDGVASDRFEPDALITREQMAVMIWRAYEYIDAAKRKDAKPQQLERFADRAGISGWAAGAVALAAEAGFIQGTDSAAFDPQGRATRAQAATIMKRLLQATKN</sequence>
<protein>
    <recommendedName>
        <fullName evidence="8">Fibronectin type-III domain-containing protein</fullName>
    </recommendedName>
</protein>
<dbReference type="Gene3D" id="2.60.40.10">
    <property type="entry name" value="Immunoglobulins"/>
    <property type="match status" value="1"/>
</dbReference>
<feature type="chain" id="PRO_5038949804" description="Fibronectin type-III domain-containing protein" evidence="3">
    <location>
        <begin position="28"/>
        <end position="2602"/>
    </location>
</feature>
<proteinExistence type="inferred from homology"/>
<dbReference type="PANTHER" id="PTHR36842">
    <property type="entry name" value="PROTEIN TOLB HOMOLOG"/>
    <property type="match status" value="1"/>
</dbReference>
<evidence type="ECO:0000256" key="1">
    <source>
        <dbReference type="ARBA" id="ARBA00009820"/>
    </source>
</evidence>
<dbReference type="Gene3D" id="2.120.10.30">
    <property type="entry name" value="TolB, C-terminal domain"/>
    <property type="match status" value="1"/>
</dbReference>
<feature type="domain" description="SLH" evidence="5">
    <location>
        <begin position="2544"/>
        <end position="2602"/>
    </location>
</feature>
<evidence type="ECO:0000313" key="7">
    <source>
        <dbReference type="Proteomes" id="UP000307943"/>
    </source>
</evidence>
<dbReference type="SMART" id="SM00060">
    <property type="entry name" value="FN3"/>
    <property type="match status" value="2"/>
</dbReference>
<feature type="signal peptide" evidence="3">
    <location>
        <begin position="1"/>
        <end position="27"/>
    </location>
</feature>
<dbReference type="InterPro" id="IPR036116">
    <property type="entry name" value="FN3_sf"/>
</dbReference>
<accession>A0A5C4SX60</accession>
<dbReference type="RefSeq" id="WP_139607345.1">
    <property type="nucleotide sequence ID" value="NZ_VDCQ01000092.1"/>
</dbReference>
<dbReference type="OrthoDB" id="1813813at2"/>
<dbReference type="Pfam" id="PF12733">
    <property type="entry name" value="Cadherin-like"/>
    <property type="match status" value="1"/>
</dbReference>
<dbReference type="Gene3D" id="2.60.40.1120">
    <property type="entry name" value="Carboxypeptidase-like, regulatory domain"/>
    <property type="match status" value="1"/>
</dbReference>
<dbReference type="InterPro" id="IPR013783">
    <property type="entry name" value="Ig-like_fold"/>
</dbReference>
<keyword evidence="7" id="KW-1185">Reference proteome</keyword>
<dbReference type="PROSITE" id="PS51272">
    <property type="entry name" value="SLH"/>
    <property type="match status" value="3"/>
</dbReference>
<keyword evidence="3" id="KW-0732">Signal</keyword>
<dbReference type="SUPFAM" id="SSF49265">
    <property type="entry name" value="Fibronectin type III"/>
    <property type="match status" value="1"/>
</dbReference>
<feature type="domain" description="SLH" evidence="5">
    <location>
        <begin position="2479"/>
        <end position="2538"/>
    </location>
</feature>
<dbReference type="InterPro" id="IPR001119">
    <property type="entry name" value="SLH_dom"/>
</dbReference>
<gene>
    <name evidence="6" type="ORF">FE784_37205</name>
</gene>
<feature type="domain" description="SLH" evidence="5">
    <location>
        <begin position="2413"/>
        <end position="2476"/>
    </location>
</feature>
<evidence type="ECO:0008006" key="8">
    <source>
        <dbReference type="Google" id="ProtNLM"/>
    </source>
</evidence>
<dbReference type="Proteomes" id="UP000307943">
    <property type="component" value="Unassembled WGS sequence"/>
</dbReference>
<reference evidence="6 7" key="1">
    <citation type="submission" date="2019-05" db="EMBL/GenBank/DDBJ databases">
        <title>We sequenced the genome of Paenibacillus hemerocallicola KCTC 33185 for further insight into its adaptation and study the phylogeny of Paenibacillus.</title>
        <authorList>
            <person name="Narsing Rao M.P."/>
        </authorList>
    </citation>
    <scope>NUCLEOTIDE SEQUENCE [LARGE SCALE GENOMIC DNA]</scope>
    <source>
        <strain evidence="6 7">KCTC 33185</strain>
    </source>
</reference>
<evidence type="ECO:0000259" key="5">
    <source>
        <dbReference type="PROSITE" id="PS51272"/>
    </source>
</evidence>
<dbReference type="InterPro" id="IPR011659">
    <property type="entry name" value="WD40"/>
</dbReference>
<comment type="caution">
    <text evidence="6">The sequence shown here is derived from an EMBL/GenBank/DDBJ whole genome shotgun (WGS) entry which is preliminary data.</text>
</comment>
<dbReference type="SUPFAM" id="SSF49464">
    <property type="entry name" value="Carboxypeptidase regulatory domain-like"/>
    <property type="match status" value="1"/>
</dbReference>
<feature type="domain" description="Fibronectin type-III" evidence="4">
    <location>
        <begin position="500"/>
        <end position="590"/>
    </location>
</feature>
<dbReference type="Pfam" id="PF00395">
    <property type="entry name" value="SLH"/>
    <property type="match status" value="3"/>
</dbReference>
<dbReference type="InterPro" id="IPR003961">
    <property type="entry name" value="FN3_dom"/>
</dbReference>
<dbReference type="CDD" id="cd00063">
    <property type="entry name" value="FN3"/>
    <property type="match status" value="1"/>
</dbReference>
<dbReference type="SUPFAM" id="SSF82171">
    <property type="entry name" value="DPP6 N-terminal domain-like"/>
    <property type="match status" value="1"/>
</dbReference>
<dbReference type="Pfam" id="PF07676">
    <property type="entry name" value="PD40"/>
    <property type="match status" value="2"/>
</dbReference>
<evidence type="ECO:0000259" key="4">
    <source>
        <dbReference type="PROSITE" id="PS50853"/>
    </source>
</evidence>